<dbReference type="EMBL" id="CP013652">
    <property type="protein sequence ID" value="ALS23119.1"/>
    <property type="molecule type" value="Genomic_DNA"/>
</dbReference>
<reference evidence="3" key="1">
    <citation type="submission" date="2015-12" db="EMBL/GenBank/DDBJ databases">
        <title>Complete genome sequences of two moderately thermophilic Paenibacillus species.</title>
        <authorList>
            <person name="Butler R.III."/>
            <person name="Wang J."/>
            <person name="Stark B.C."/>
            <person name="Pombert J.-F."/>
        </authorList>
    </citation>
    <scope>NUCLEOTIDE SEQUENCE [LARGE SCALE GENOMIC DNA]</scope>
    <source>
        <strain evidence="3">32O-Y</strain>
    </source>
</reference>
<dbReference type="OrthoDB" id="9757876at2"/>
<dbReference type="KEGG" id="pnp:IJ22_27460"/>
<dbReference type="PANTHER" id="PTHR32063:SF0">
    <property type="entry name" value="SWARMING MOTILITY PROTEIN SWRC"/>
    <property type="match status" value="1"/>
</dbReference>
<dbReference type="Gene3D" id="3.30.70.1440">
    <property type="entry name" value="Multidrug efflux transporter AcrB pore domain"/>
    <property type="match status" value="1"/>
</dbReference>
<feature type="transmembrane region" description="Helical" evidence="1">
    <location>
        <begin position="54"/>
        <end position="79"/>
    </location>
</feature>
<dbReference type="GO" id="GO:0042910">
    <property type="term" value="F:xenobiotic transmembrane transporter activity"/>
    <property type="evidence" value="ECO:0007669"/>
    <property type="project" value="TreeGrafter"/>
</dbReference>
<dbReference type="Pfam" id="PF00873">
    <property type="entry name" value="ACR_tran"/>
    <property type="match status" value="1"/>
</dbReference>
<dbReference type="PANTHER" id="PTHR32063">
    <property type="match status" value="1"/>
</dbReference>
<dbReference type="PATRIC" id="fig|162209.4.peg.2923"/>
<keyword evidence="1" id="KW-0472">Membrane</keyword>
<evidence type="ECO:0000313" key="3">
    <source>
        <dbReference type="Proteomes" id="UP000061660"/>
    </source>
</evidence>
<accession>A0A0U2MXY5</accession>
<protein>
    <submittedName>
        <fullName evidence="2">Swarming motility protein SwrC</fullName>
    </submittedName>
</protein>
<dbReference type="SUPFAM" id="SSF82866">
    <property type="entry name" value="Multidrug efflux transporter AcrB transmembrane domain"/>
    <property type="match status" value="1"/>
</dbReference>
<dbReference type="GO" id="GO:0005886">
    <property type="term" value="C:plasma membrane"/>
    <property type="evidence" value="ECO:0007669"/>
    <property type="project" value="TreeGrafter"/>
</dbReference>
<feature type="transmembrane region" description="Helical" evidence="1">
    <location>
        <begin position="91"/>
        <end position="117"/>
    </location>
</feature>
<dbReference type="STRING" id="162209.IJ22_27460"/>
<dbReference type="Proteomes" id="UP000061660">
    <property type="component" value="Chromosome"/>
</dbReference>
<keyword evidence="3" id="KW-1185">Reference proteome</keyword>
<dbReference type="AlphaFoldDB" id="A0A0U2MXY5"/>
<evidence type="ECO:0000256" key="1">
    <source>
        <dbReference type="SAM" id="Phobius"/>
    </source>
</evidence>
<dbReference type="Gene3D" id="1.20.1640.10">
    <property type="entry name" value="Multidrug efflux transporter AcrB transmembrane domain"/>
    <property type="match status" value="1"/>
</dbReference>
<sequence length="136" mass="14411">MVVDINADITTKDVAKASSDLEAKIEDLEKPADVEVKFGGVTEQINETFTQLGLAMAAAVAIMFSLPFTVIGGLVGLFVTGETLSVSAMMGALMLIGIVVTNAIVLLLIVPVVYEFLMKLSGKSKRRYRLSLDGSG</sequence>
<keyword evidence="1" id="KW-1133">Transmembrane helix</keyword>
<keyword evidence="1" id="KW-0812">Transmembrane</keyword>
<proteinExistence type="predicted"/>
<organism evidence="2 3">
    <name type="scientific">Paenibacillus naphthalenovorans</name>
    <dbReference type="NCBI Taxonomy" id="162209"/>
    <lineage>
        <taxon>Bacteria</taxon>
        <taxon>Bacillati</taxon>
        <taxon>Bacillota</taxon>
        <taxon>Bacilli</taxon>
        <taxon>Bacillales</taxon>
        <taxon>Paenibacillaceae</taxon>
        <taxon>Paenibacillus</taxon>
    </lineage>
</organism>
<name>A0A0U2MXY5_9BACL</name>
<gene>
    <name evidence="2" type="ORF">IJ22_27460</name>
</gene>
<reference evidence="2 3" key="2">
    <citation type="journal article" date="2016" name="Genome Announc.">
        <title>Complete Genome Sequences of Two Interactive Moderate Thermophiles, Paenibacillus napthalenovorans 32O-Y and Paenibacillus sp. 32O-W.</title>
        <authorList>
            <person name="Butler R.R.III."/>
            <person name="Wang J."/>
            <person name="Stark B.C."/>
            <person name="Pombert J.F."/>
        </authorList>
    </citation>
    <scope>NUCLEOTIDE SEQUENCE [LARGE SCALE GENOMIC DNA]</scope>
    <source>
        <strain evidence="2 3">32O-Y</strain>
    </source>
</reference>
<dbReference type="InterPro" id="IPR001036">
    <property type="entry name" value="Acrflvin-R"/>
</dbReference>
<evidence type="ECO:0000313" key="2">
    <source>
        <dbReference type="EMBL" id="ALS23119.1"/>
    </source>
</evidence>